<evidence type="ECO:0000259" key="8">
    <source>
        <dbReference type="Pfam" id="PF01545"/>
    </source>
</evidence>
<name>A0ABR8VEF6_9BACT</name>
<dbReference type="Proteomes" id="UP000616346">
    <property type="component" value="Unassembled WGS sequence"/>
</dbReference>
<dbReference type="EMBL" id="JACSPQ010000019">
    <property type="protein sequence ID" value="MBD8003090.1"/>
    <property type="molecule type" value="Genomic_DNA"/>
</dbReference>
<keyword evidence="4 7" id="KW-0812">Transmembrane</keyword>
<evidence type="ECO:0000256" key="4">
    <source>
        <dbReference type="ARBA" id="ARBA00022692"/>
    </source>
</evidence>
<feature type="domain" description="Cation efflux protein transmembrane" evidence="8">
    <location>
        <begin position="18"/>
        <end position="217"/>
    </location>
</feature>
<dbReference type="Pfam" id="PF16916">
    <property type="entry name" value="ZT_dimer"/>
    <property type="match status" value="1"/>
</dbReference>
<dbReference type="PANTHER" id="PTHR43840:SF15">
    <property type="entry name" value="MITOCHONDRIAL METAL TRANSPORTER 1-RELATED"/>
    <property type="match status" value="1"/>
</dbReference>
<organism evidence="10 11">
    <name type="scientific">Phocaeicola faecium</name>
    <dbReference type="NCBI Taxonomy" id="2762213"/>
    <lineage>
        <taxon>Bacteria</taxon>
        <taxon>Pseudomonadati</taxon>
        <taxon>Bacteroidota</taxon>
        <taxon>Bacteroidia</taxon>
        <taxon>Bacteroidales</taxon>
        <taxon>Bacteroidaceae</taxon>
        <taxon>Phocaeicola</taxon>
    </lineage>
</organism>
<keyword evidence="11" id="KW-1185">Reference proteome</keyword>
<evidence type="ECO:0000256" key="6">
    <source>
        <dbReference type="ARBA" id="ARBA00023136"/>
    </source>
</evidence>
<dbReference type="Gene3D" id="3.30.70.1350">
    <property type="entry name" value="Cation efflux protein, cytoplasmic domain"/>
    <property type="match status" value="1"/>
</dbReference>
<dbReference type="InterPro" id="IPR050291">
    <property type="entry name" value="CDF_Transporter"/>
</dbReference>
<reference evidence="10 11" key="1">
    <citation type="submission" date="2020-08" db="EMBL/GenBank/DDBJ databases">
        <title>A Genomic Blueprint of the Chicken Gut Microbiome.</title>
        <authorList>
            <person name="Gilroy R."/>
            <person name="Ravi A."/>
            <person name="Getino M."/>
            <person name="Pursley I."/>
            <person name="Horton D.L."/>
            <person name="Alikhan N.-F."/>
            <person name="Baker D."/>
            <person name="Gharbi K."/>
            <person name="Hall N."/>
            <person name="Watson M."/>
            <person name="Adriaenssens E.M."/>
            <person name="Foster-Nyarko E."/>
            <person name="Jarju S."/>
            <person name="Secka A."/>
            <person name="Antonio M."/>
            <person name="Oren A."/>
            <person name="Chaudhuri R."/>
            <person name="La Ragione R.M."/>
            <person name="Hildebrand F."/>
            <person name="Pallen M.J."/>
        </authorList>
    </citation>
    <scope>NUCLEOTIDE SEQUENCE [LARGE SCALE GENOMIC DNA]</scope>
    <source>
        <strain evidence="10 11">Sa1YUN3</strain>
    </source>
</reference>
<evidence type="ECO:0000256" key="3">
    <source>
        <dbReference type="ARBA" id="ARBA00022448"/>
    </source>
</evidence>
<proteinExistence type="inferred from homology"/>
<dbReference type="InterPro" id="IPR036837">
    <property type="entry name" value="Cation_efflux_CTD_sf"/>
</dbReference>
<feature type="transmembrane region" description="Helical" evidence="7">
    <location>
        <begin position="12"/>
        <end position="37"/>
    </location>
</feature>
<dbReference type="PANTHER" id="PTHR43840">
    <property type="entry name" value="MITOCHONDRIAL METAL TRANSPORTER 1-RELATED"/>
    <property type="match status" value="1"/>
</dbReference>
<dbReference type="SUPFAM" id="SSF160240">
    <property type="entry name" value="Cation efflux protein cytoplasmic domain-like"/>
    <property type="match status" value="1"/>
</dbReference>
<comment type="subcellular location">
    <subcellularLocation>
        <location evidence="1">Membrane</location>
        <topology evidence="1">Multi-pass membrane protein</topology>
    </subcellularLocation>
</comment>
<evidence type="ECO:0000259" key="9">
    <source>
        <dbReference type="Pfam" id="PF16916"/>
    </source>
</evidence>
<feature type="transmembrane region" description="Helical" evidence="7">
    <location>
        <begin position="43"/>
        <end position="64"/>
    </location>
</feature>
<evidence type="ECO:0000256" key="7">
    <source>
        <dbReference type="SAM" id="Phobius"/>
    </source>
</evidence>
<dbReference type="Gene3D" id="1.20.1510.10">
    <property type="entry name" value="Cation efflux protein transmembrane domain"/>
    <property type="match status" value="1"/>
</dbReference>
<protein>
    <submittedName>
        <fullName evidence="10">Cation transporter</fullName>
    </submittedName>
</protein>
<dbReference type="InterPro" id="IPR002524">
    <property type="entry name" value="Cation_efflux"/>
</dbReference>
<comment type="similarity">
    <text evidence="2">Belongs to the cation diffusion facilitator (CDF) transporter (TC 2.A.4) family.</text>
</comment>
<dbReference type="Pfam" id="PF01545">
    <property type="entry name" value="Cation_efflux"/>
    <property type="match status" value="1"/>
</dbReference>
<dbReference type="InterPro" id="IPR027469">
    <property type="entry name" value="Cation_efflux_TMD_sf"/>
</dbReference>
<dbReference type="RefSeq" id="WP_191710737.1">
    <property type="nucleotide sequence ID" value="NZ_JACSPQ010000019.1"/>
</dbReference>
<evidence type="ECO:0000313" key="10">
    <source>
        <dbReference type="EMBL" id="MBD8003090.1"/>
    </source>
</evidence>
<keyword evidence="3" id="KW-0813">Transport</keyword>
<sequence length="300" mass="32641">MDRADTSSRERELYRVTLIGSVVNVLLTIGKFAAGIWGHSAAMVADAVHSLSDLVTDVIVIVFVRLSGKPEDKSHDYGHGKYETFATLLIGLALLGVAVGICWDGLSKIIAFFHGEALDSPGWVALVAAVISVVSKEILYRYTCVVGKKQNSPAVIANAWHHRSDAFSSVGTAVGIGGAILLGENWRVLDPLAAVIVSFFIVRVSVQQLNTCIGELMERSLPDTVEQEIISIVSSVEGVSQLHHLRTRRIGNRYAIDMHVRMDGNMSLRQAHDKATLIEKKLKETYGAGTFIGIHVEPEK</sequence>
<dbReference type="NCBIfam" id="TIGR01297">
    <property type="entry name" value="CDF"/>
    <property type="match status" value="1"/>
</dbReference>
<accession>A0ABR8VEF6</accession>
<evidence type="ECO:0000256" key="2">
    <source>
        <dbReference type="ARBA" id="ARBA00008114"/>
    </source>
</evidence>
<evidence type="ECO:0000256" key="1">
    <source>
        <dbReference type="ARBA" id="ARBA00004141"/>
    </source>
</evidence>
<feature type="transmembrane region" description="Helical" evidence="7">
    <location>
        <begin position="85"/>
        <end position="103"/>
    </location>
</feature>
<dbReference type="InterPro" id="IPR058533">
    <property type="entry name" value="Cation_efflux_TM"/>
</dbReference>
<gene>
    <name evidence="10" type="ORF">H9626_12845</name>
</gene>
<feature type="transmembrane region" description="Helical" evidence="7">
    <location>
        <begin position="123"/>
        <end position="140"/>
    </location>
</feature>
<comment type="caution">
    <text evidence="10">The sequence shown here is derived from an EMBL/GenBank/DDBJ whole genome shotgun (WGS) entry which is preliminary data.</text>
</comment>
<dbReference type="InterPro" id="IPR027470">
    <property type="entry name" value="Cation_efflux_CTD"/>
</dbReference>
<keyword evidence="6 7" id="KW-0472">Membrane</keyword>
<feature type="domain" description="Cation efflux protein cytoplasmic" evidence="9">
    <location>
        <begin position="221"/>
        <end position="299"/>
    </location>
</feature>
<evidence type="ECO:0000256" key="5">
    <source>
        <dbReference type="ARBA" id="ARBA00022989"/>
    </source>
</evidence>
<keyword evidence="5 7" id="KW-1133">Transmembrane helix</keyword>
<evidence type="ECO:0000313" key="11">
    <source>
        <dbReference type="Proteomes" id="UP000616346"/>
    </source>
</evidence>
<dbReference type="SUPFAM" id="SSF161111">
    <property type="entry name" value="Cation efflux protein transmembrane domain-like"/>
    <property type="match status" value="1"/>
</dbReference>